<evidence type="ECO:0000313" key="3">
    <source>
        <dbReference type="Proteomes" id="UP001620405"/>
    </source>
</evidence>
<reference evidence="2 3" key="1">
    <citation type="submission" date="2020-10" db="EMBL/GenBank/DDBJ databases">
        <title>Phylogeny of dyella-like bacteria.</title>
        <authorList>
            <person name="Fu J."/>
        </authorList>
    </citation>
    <scope>NUCLEOTIDE SEQUENCE [LARGE SCALE GENOMIC DNA]</scope>
    <source>
        <strain evidence="2 3">DHOB07</strain>
    </source>
</reference>
<name>A0ABW8IV94_9GAMM</name>
<comment type="caution">
    <text evidence="2">The sequence shown here is derived from an EMBL/GenBank/DDBJ whole genome shotgun (WGS) entry which is preliminary data.</text>
</comment>
<feature type="signal peptide" evidence="1">
    <location>
        <begin position="1"/>
        <end position="19"/>
    </location>
</feature>
<dbReference type="EMBL" id="JADIKG010000011">
    <property type="protein sequence ID" value="MFK2872849.1"/>
    <property type="molecule type" value="Genomic_DNA"/>
</dbReference>
<feature type="chain" id="PRO_5045931190" evidence="1">
    <location>
        <begin position="20"/>
        <end position="118"/>
    </location>
</feature>
<gene>
    <name evidence="2" type="ORF">ISP13_04840</name>
</gene>
<protein>
    <submittedName>
        <fullName evidence="2">Uncharacterized protein</fullName>
    </submittedName>
</protein>
<evidence type="ECO:0000256" key="1">
    <source>
        <dbReference type="SAM" id="SignalP"/>
    </source>
</evidence>
<keyword evidence="3" id="KW-1185">Reference proteome</keyword>
<sequence>MRSWTLVVLLACLPMIATAESRHSIKVINDTRNRIVAFAIAPTGSSRWINVDFGDRPFDSQLAVMLEWHDDDVCLRDFRAMLSDGRMIVAQGFDVCRLHVYRPGFWFYNGRQGGMRLP</sequence>
<evidence type="ECO:0000313" key="2">
    <source>
        <dbReference type="EMBL" id="MFK2872849.1"/>
    </source>
</evidence>
<organism evidence="2 3">
    <name type="scientific">Dyella lipolytica</name>
    <dbReference type="NCBI Taxonomy" id="1867835"/>
    <lineage>
        <taxon>Bacteria</taxon>
        <taxon>Pseudomonadati</taxon>
        <taxon>Pseudomonadota</taxon>
        <taxon>Gammaproteobacteria</taxon>
        <taxon>Lysobacterales</taxon>
        <taxon>Rhodanobacteraceae</taxon>
        <taxon>Dyella</taxon>
    </lineage>
</organism>
<accession>A0ABW8IV94</accession>
<dbReference type="RefSeq" id="WP_284398749.1">
    <property type="nucleotide sequence ID" value="NZ_BSNQ01000003.1"/>
</dbReference>
<keyword evidence="1" id="KW-0732">Signal</keyword>
<dbReference type="Proteomes" id="UP001620405">
    <property type="component" value="Unassembled WGS sequence"/>
</dbReference>
<proteinExistence type="predicted"/>